<dbReference type="GO" id="GO:0002949">
    <property type="term" value="P:tRNA threonylcarbamoyladenosine modification"/>
    <property type="evidence" value="ECO:0007669"/>
    <property type="project" value="InterPro"/>
</dbReference>
<comment type="subcellular location">
    <subcellularLocation>
        <location evidence="1">Cytoplasm</location>
    </subcellularLocation>
</comment>
<keyword evidence="5" id="KW-0819">tRNA processing</keyword>
<dbReference type="OrthoDB" id="9815896at2"/>
<evidence type="ECO:0000256" key="8">
    <source>
        <dbReference type="ARBA" id="ARBA00022840"/>
    </source>
</evidence>
<dbReference type="Gene3D" id="3.40.50.300">
    <property type="entry name" value="P-loop containing nucleotide triphosphate hydrolases"/>
    <property type="match status" value="1"/>
</dbReference>
<evidence type="ECO:0000313" key="12">
    <source>
        <dbReference type="Proteomes" id="UP000287239"/>
    </source>
</evidence>
<dbReference type="GO" id="GO:0016740">
    <property type="term" value="F:transferase activity"/>
    <property type="evidence" value="ECO:0007669"/>
    <property type="project" value="UniProtKB-KW"/>
</dbReference>
<keyword evidence="9" id="KW-0460">Magnesium</keyword>
<gene>
    <name evidence="11" type="ORF">CBF35_14290</name>
</gene>
<dbReference type="PANTHER" id="PTHR33540">
    <property type="entry name" value="TRNA THREONYLCARBAMOYLADENOSINE BIOSYNTHESIS PROTEIN TSAE"/>
    <property type="match status" value="1"/>
</dbReference>
<reference evidence="11 12" key="1">
    <citation type="submission" date="2017-05" db="EMBL/GenBank/DDBJ databases">
        <title>Vagococcus spp. assemblies.</title>
        <authorList>
            <person name="Gulvik C.A."/>
        </authorList>
    </citation>
    <scope>NUCLEOTIDE SEQUENCE [LARGE SCALE GENOMIC DNA]</scope>
    <source>
        <strain evidence="11 12">NCFB 2777</strain>
    </source>
</reference>
<protein>
    <recommendedName>
        <fullName evidence="3">tRNA threonylcarbamoyladenosine biosynthesis protein TsaE</fullName>
    </recommendedName>
    <alternativeName>
        <fullName evidence="10">t(6)A37 threonylcarbamoyladenosine biosynthesis protein TsaE</fullName>
    </alternativeName>
</protein>
<evidence type="ECO:0000256" key="2">
    <source>
        <dbReference type="ARBA" id="ARBA00007599"/>
    </source>
</evidence>
<evidence type="ECO:0000256" key="6">
    <source>
        <dbReference type="ARBA" id="ARBA00022723"/>
    </source>
</evidence>
<dbReference type="AlphaFoldDB" id="A0A429ZCE7"/>
<evidence type="ECO:0000256" key="7">
    <source>
        <dbReference type="ARBA" id="ARBA00022741"/>
    </source>
</evidence>
<keyword evidence="4" id="KW-0963">Cytoplasm</keyword>
<dbReference type="InterPro" id="IPR027417">
    <property type="entry name" value="P-loop_NTPase"/>
</dbReference>
<evidence type="ECO:0000256" key="1">
    <source>
        <dbReference type="ARBA" id="ARBA00004496"/>
    </source>
</evidence>
<dbReference type="GO" id="GO:0005524">
    <property type="term" value="F:ATP binding"/>
    <property type="evidence" value="ECO:0007669"/>
    <property type="project" value="UniProtKB-KW"/>
</dbReference>
<dbReference type="PANTHER" id="PTHR33540:SF2">
    <property type="entry name" value="TRNA THREONYLCARBAMOYLADENOSINE BIOSYNTHESIS PROTEIN TSAE"/>
    <property type="match status" value="1"/>
</dbReference>
<dbReference type="Pfam" id="PF02367">
    <property type="entry name" value="TsaE"/>
    <property type="match status" value="1"/>
</dbReference>
<keyword evidence="12" id="KW-1185">Reference proteome</keyword>
<dbReference type="RefSeq" id="WP_126782348.1">
    <property type="nucleotide sequence ID" value="NZ_NGJU01000030.1"/>
</dbReference>
<keyword evidence="8" id="KW-0067">ATP-binding</keyword>
<evidence type="ECO:0000256" key="10">
    <source>
        <dbReference type="ARBA" id="ARBA00032441"/>
    </source>
</evidence>
<dbReference type="SUPFAM" id="SSF52540">
    <property type="entry name" value="P-loop containing nucleoside triphosphate hydrolases"/>
    <property type="match status" value="1"/>
</dbReference>
<evidence type="ECO:0000313" key="11">
    <source>
        <dbReference type="EMBL" id="RST91376.1"/>
    </source>
</evidence>
<evidence type="ECO:0000256" key="3">
    <source>
        <dbReference type="ARBA" id="ARBA00019010"/>
    </source>
</evidence>
<keyword evidence="7" id="KW-0547">Nucleotide-binding</keyword>
<comment type="similarity">
    <text evidence="2">Belongs to the TsaE family.</text>
</comment>
<evidence type="ECO:0000256" key="4">
    <source>
        <dbReference type="ARBA" id="ARBA00022490"/>
    </source>
</evidence>
<proteinExistence type="inferred from homology"/>
<accession>A0A429ZCE7</accession>
<dbReference type="EMBL" id="NGJU01000030">
    <property type="protein sequence ID" value="RST91376.1"/>
    <property type="molecule type" value="Genomic_DNA"/>
</dbReference>
<dbReference type="GO" id="GO:0046872">
    <property type="term" value="F:metal ion binding"/>
    <property type="evidence" value="ECO:0007669"/>
    <property type="project" value="UniProtKB-KW"/>
</dbReference>
<dbReference type="InterPro" id="IPR003442">
    <property type="entry name" value="T6A_TsaE"/>
</dbReference>
<dbReference type="Proteomes" id="UP000287239">
    <property type="component" value="Unassembled WGS sequence"/>
</dbReference>
<dbReference type="GO" id="GO:0005737">
    <property type="term" value="C:cytoplasm"/>
    <property type="evidence" value="ECO:0007669"/>
    <property type="project" value="UniProtKB-SubCell"/>
</dbReference>
<evidence type="ECO:0000256" key="5">
    <source>
        <dbReference type="ARBA" id="ARBA00022694"/>
    </source>
</evidence>
<dbReference type="NCBIfam" id="TIGR00150">
    <property type="entry name" value="T6A_YjeE"/>
    <property type="match status" value="1"/>
</dbReference>
<keyword evidence="6" id="KW-0479">Metal-binding</keyword>
<evidence type="ECO:0000256" key="9">
    <source>
        <dbReference type="ARBA" id="ARBA00022842"/>
    </source>
</evidence>
<sequence>MLEYQLNNVDETQGLAESIGKVLLSGDCLVLTGELGAGKTTFTKGLGIGLGIEQMIKSPTYTIVREYRKGRLPLFHMDVYRLEEGAGDLGLEEYFEAEGVSVVEWGQMIAEELPSSYLEIILSYQVAEDSRKLVLKPVGQRAADLVSRIEKAIKKAENP</sequence>
<comment type="caution">
    <text evidence="11">The sequence shown here is derived from an EMBL/GenBank/DDBJ whole genome shotgun (WGS) entry which is preliminary data.</text>
</comment>
<dbReference type="GeneID" id="98569516"/>
<name>A0A429ZCE7_9ENTE</name>
<keyword evidence="11" id="KW-0808">Transferase</keyword>
<organism evidence="11 12">
    <name type="scientific">Vagococcus salmoninarum</name>
    <dbReference type="NCBI Taxonomy" id="2739"/>
    <lineage>
        <taxon>Bacteria</taxon>
        <taxon>Bacillati</taxon>
        <taxon>Bacillota</taxon>
        <taxon>Bacilli</taxon>
        <taxon>Lactobacillales</taxon>
        <taxon>Enterococcaceae</taxon>
        <taxon>Vagococcus</taxon>
    </lineage>
</organism>